<organism evidence="2 3">
    <name type="scientific">Acropora cervicornis</name>
    <name type="common">Staghorn coral</name>
    <dbReference type="NCBI Taxonomy" id="6130"/>
    <lineage>
        <taxon>Eukaryota</taxon>
        <taxon>Metazoa</taxon>
        <taxon>Cnidaria</taxon>
        <taxon>Anthozoa</taxon>
        <taxon>Hexacorallia</taxon>
        <taxon>Scleractinia</taxon>
        <taxon>Astrocoeniina</taxon>
        <taxon>Acroporidae</taxon>
        <taxon>Acropora</taxon>
    </lineage>
</organism>
<keyword evidence="1" id="KW-1133">Transmembrane helix</keyword>
<reference evidence="2" key="2">
    <citation type="journal article" date="2023" name="Science">
        <title>Genomic signatures of disease resistance in endangered staghorn corals.</title>
        <authorList>
            <person name="Vollmer S.V."/>
            <person name="Selwyn J.D."/>
            <person name="Despard B.A."/>
            <person name="Roesel C.L."/>
        </authorList>
    </citation>
    <scope>NUCLEOTIDE SEQUENCE</scope>
    <source>
        <strain evidence="2">K2</strain>
    </source>
</reference>
<feature type="transmembrane region" description="Helical" evidence="1">
    <location>
        <begin position="225"/>
        <end position="249"/>
    </location>
</feature>
<dbReference type="SUPFAM" id="SSF103473">
    <property type="entry name" value="MFS general substrate transporter"/>
    <property type="match status" value="1"/>
</dbReference>
<gene>
    <name evidence="2" type="ORF">P5673_000309</name>
</gene>
<accession>A0AAD9VH17</accession>
<feature type="transmembrane region" description="Helical" evidence="1">
    <location>
        <begin position="81"/>
        <end position="101"/>
    </location>
</feature>
<feature type="transmembrane region" description="Helical" evidence="1">
    <location>
        <begin position="261"/>
        <end position="282"/>
    </location>
</feature>
<dbReference type="Pfam" id="PF13347">
    <property type="entry name" value="MFS_2"/>
    <property type="match status" value="1"/>
</dbReference>
<keyword evidence="1" id="KW-0472">Membrane</keyword>
<feature type="transmembrane region" description="Helical" evidence="1">
    <location>
        <begin position="179"/>
        <end position="198"/>
    </location>
</feature>
<feature type="transmembrane region" description="Helical" evidence="1">
    <location>
        <begin position="294"/>
        <end position="311"/>
    </location>
</feature>
<feature type="transmembrane region" description="Helical" evidence="1">
    <location>
        <begin position="12"/>
        <end position="32"/>
    </location>
</feature>
<dbReference type="InterPro" id="IPR040035">
    <property type="entry name" value="TMEM180"/>
</dbReference>
<dbReference type="AlphaFoldDB" id="A0AAD9VH17"/>
<evidence type="ECO:0000256" key="1">
    <source>
        <dbReference type="SAM" id="Phobius"/>
    </source>
</evidence>
<protein>
    <submittedName>
        <fullName evidence="2">Transmembrane protein 180</fullName>
    </submittedName>
</protein>
<dbReference type="EMBL" id="JARQWQ010000001">
    <property type="protein sequence ID" value="KAK2574174.1"/>
    <property type="molecule type" value="Genomic_DNA"/>
</dbReference>
<evidence type="ECO:0000313" key="3">
    <source>
        <dbReference type="Proteomes" id="UP001249851"/>
    </source>
</evidence>
<name>A0AAD9VH17_ACRCE</name>
<comment type="caution">
    <text evidence="2">The sequence shown here is derived from an EMBL/GenBank/DDBJ whole genome shotgun (WGS) entry which is preliminary data.</text>
</comment>
<reference evidence="2" key="1">
    <citation type="journal article" date="2023" name="G3 (Bethesda)">
        <title>Whole genome assembly and annotation of the endangered Caribbean coral Acropora cervicornis.</title>
        <authorList>
            <person name="Selwyn J.D."/>
            <person name="Vollmer S.V."/>
        </authorList>
    </citation>
    <scope>NUCLEOTIDE SEQUENCE</scope>
    <source>
        <strain evidence="2">K2</strain>
    </source>
</reference>
<keyword evidence="3" id="KW-1185">Reference proteome</keyword>
<dbReference type="PANTHER" id="PTHR28658">
    <property type="entry name" value="TRANSMEMBRANE PROTEIN 180"/>
    <property type="match status" value="1"/>
</dbReference>
<dbReference type="PANTHER" id="PTHR28658:SF1">
    <property type="entry name" value="MAJOR FACILITATOR SUPERFAMILY DOMAIN CONTAINING 13B"/>
    <property type="match status" value="1"/>
</dbReference>
<sequence length="394" mass="44883">MQSLKINKNALAYSATTLAATMMNSVFNFYYVKTFLNVYKISNYWFNVAQIVFLIWNAINDPLFGYFQDSSTWMVLRKRRLAIFYGAPLFAISFLSPWFPWTWFGFSGDWVVGLHLMTSLCLYDGLFTFVLLAQCSLFAEISTQQEERQTILKYAQVASILGSTALFLTSSVYKNEDRNFHSFQAVCVVIAILSWLLMRYTDGKSLKDEVPLFTLIKQILTQRSFVCFVAMNFFQVFHTTFCSNFFLIFVEHLIGSDAIPAILYSLLTGSVFILPRILVLATSPLLAKFGSYKVILCAPISSMIFGTNALFTKPAQSLAPMMVVHILSRYGYKDSQQTGKGEIVSVIASQQLKDAMFCLLCMVPLLVAVFQIIFWKFYPLKMPKKDQDPSKILE</sequence>
<keyword evidence="1 2" id="KW-0812">Transmembrane</keyword>
<dbReference type="InterPro" id="IPR036259">
    <property type="entry name" value="MFS_trans_sf"/>
</dbReference>
<proteinExistence type="predicted"/>
<feature type="transmembrane region" description="Helical" evidence="1">
    <location>
        <begin position="354"/>
        <end position="375"/>
    </location>
</feature>
<feature type="transmembrane region" description="Helical" evidence="1">
    <location>
        <begin position="44"/>
        <end position="60"/>
    </location>
</feature>
<dbReference type="Proteomes" id="UP001249851">
    <property type="component" value="Unassembled WGS sequence"/>
</dbReference>
<evidence type="ECO:0000313" key="2">
    <source>
        <dbReference type="EMBL" id="KAK2574174.1"/>
    </source>
</evidence>
<feature type="transmembrane region" description="Helical" evidence="1">
    <location>
        <begin position="113"/>
        <end position="139"/>
    </location>
</feature>